<feature type="domain" description="GmrSD restriction endonucleases C-terminal" evidence="2">
    <location>
        <begin position="491"/>
        <end position="611"/>
    </location>
</feature>
<evidence type="ECO:0000259" key="2">
    <source>
        <dbReference type="Pfam" id="PF07510"/>
    </source>
</evidence>
<evidence type="ECO:0000259" key="1">
    <source>
        <dbReference type="Pfam" id="PF03235"/>
    </source>
</evidence>
<dbReference type="PANTHER" id="PTHR35149">
    <property type="entry name" value="SLL5132 PROTEIN"/>
    <property type="match status" value="1"/>
</dbReference>
<comment type="caution">
    <text evidence="3">The sequence shown here is derived from an EMBL/GenBank/DDBJ whole genome shotgun (WGS) entry which is preliminary data.</text>
</comment>
<feature type="domain" description="GmrSD restriction endonucleases N-terminal" evidence="1">
    <location>
        <begin position="15"/>
        <end position="205"/>
    </location>
</feature>
<dbReference type="Proteomes" id="UP000238877">
    <property type="component" value="Unassembled WGS sequence"/>
</dbReference>
<dbReference type="PANTHER" id="PTHR35149:SF1">
    <property type="entry name" value="DUF5655 DOMAIN-CONTAINING PROTEIN"/>
    <property type="match status" value="1"/>
</dbReference>
<dbReference type="Pfam" id="PF03235">
    <property type="entry name" value="GmrSD_N"/>
    <property type="match status" value="1"/>
</dbReference>
<evidence type="ECO:0000313" key="3">
    <source>
        <dbReference type="EMBL" id="PQL24631.1"/>
    </source>
</evidence>
<dbReference type="AlphaFoldDB" id="A0A2S7ZN17"/>
<dbReference type="Pfam" id="PF07510">
    <property type="entry name" value="GmrSD_C"/>
    <property type="match status" value="1"/>
</dbReference>
<protein>
    <recommendedName>
        <fullName evidence="5">DUF262 domain-containing protein</fullName>
    </recommendedName>
</protein>
<gene>
    <name evidence="3" type="ORF">VTHSUH11_06520</name>
</gene>
<sequence>MINYETIVQPQEFTVEQIFNNNEYLIPIYQRNYAWSSVEIEQLLDDINDIDINKTKKYYLGNLIVNERGINCFEVIDGQQRLTTLFLLLCFLNNQSINEGSLTFEAREVSNRTLNLIKARKARNDKSGYSENLYSQEIIEGYSIISKYFDKKNRESISEFNKKLSAIILVRTQVPKNIDLNHYFEIMNTRGEQLELHEIMKAKLLGAIKSSDKERDRLDKIIASTIWDACSQMNKYVQMCLPIEKRKSIFGKSWNSFDIGDFDELRNLFGKENLNNETEFTLESKLRQPVYSLNASIKEDSIENERFESIVTFPNFLLLVNEAVSLADENKDNDAGLDDKRFLEIMKAHWSSKGAALNFIFSLLKYRYIFDQYIIKREYIGQYRLDGKWSLQQLTSYREKKHYYKPYYLLTFSSTSRKSDKSKYDSEINNRLCWLESCLRITYTSPKTMHWIARVMADVNKNPDGNHIIPMLEKYCCEKIEESKYQIRTGFNIDRIVFTYLDYILLRDEFKPFRDFQFQFRTSIEHFFPRHPINMKDADCINNIDSFGNLALITVSANSKFSNMIPKHKVEQYPEIINQSPKLIKMKRLLDENGGAWDSSSIDEHKVEMFKLLDDEIKDKIG</sequence>
<dbReference type="InterPro" id="IPR004919">
    <property type="entry name" value="GmrSD_N"/>
</dbReference>
<dbReference type="EMBL" id="PPDF01000012">
    <property type="protein sequence ID" value="PQL24631.1"/>
    <property type="molecule type" value="Genomic_DNA"/>
</dbReference>
<organism evidence="3 4">
    <name type="scientific">Veillonella tobetsuensis</name>
    <dbReference type="NCBI Taxonomy" id="1110546"/>
    <lineage>
        <taxon>Bacteria</taxon>
        <taxon>Bacillati</taxon>
        <taxon>Bacillota</taxon>
        <taxon>Negativicutes</taxon>
        <taxon>Veillonellales</taxon>
        <taxon>Veillonellaceae</taxon>
        <taxon>Veillonella</taxon>
    </lineage>
</organism>
<dbReference type="RefSeq" id="WP_105093063.1">
    <property type="nucleotide sequence ID" value="NZ_PPDF01000012.1"/>
</dbReference>
<evidence type="ECO:0008006" key="5">
    <source>
        <dbReference type="Google" id="ProtNLM"/>
    </source>
</evidence>
<proteinExistence type="predicted"/>
<name>A0A2S7ZN17_9FIRM</name>
<evidence type="ECO:0000313" key="4">
    <source>
        <dbReference type="Proteomes" id="UP000238877"/>
    </source>
</evidence>
<accession>A0A2S7ZN17</accession>
<dbReference type="InterPro" id="IPR011089">
    <property type="entry name" value="GmrSD_C"/>
</dbReference>
<reference evidence="3 4" key="1">
    <citation type="submission" date="2018-01" db="EMBL/GenBank/DDBJ databases">
        <title>Draft genome sequences of clinical isolates and type strains of oral Veillonella including Veillonella infantum sp., nov.</title>
        <authorList>
            <person name="Mashima I."/>
            <person name="Liao Y.-C."/>
            <person name="Sabharwal A."/>
            <person name="Haase E.M."/>
            <person name="Nakazawa F."/>
            <person name="Scannapieco F.A."/>
        </authorList>
    </citation>
    <scope>NUCLEOTIDE SEQUENCE [LARGE SCALE GENOMIC DNA]</scope>
    <source>
        <strain evidence="3 4">Y6</strain>
    </source>
</reference>